<keyword evidence="2" id="KW-1185">Reference proteome</keyword>
<organism evidence="1 2">
    <name type="scientific">Microbacterium phage Nicole72</name>
    <dbReference type="NCBI Taxonomy" id="3062838"/>
    <lineage>
        <taxon>Viruses</taxon>
        <taxon>Duplodnaviria</taxon>
        <taxon>Heunggongvirae</taxon>
        <taxon>Uroviricota</taxon>
        <taxon>Caudoviricetes</taxon>
        <taxon>Hodgkinviridae</taxon>
        <taxon>Meganvirus</taxon>
        <taxon>Meganvirus nichole72</taxon>
    </lineage>
</organism>
<accession>A0ACD4UJP3</accession>
<sequence length="462" mass="50523">MCSIFGRVTLGADKPFFPMPLGLAALSQARGRDSWGMRGWRAEPFRVVGDLIDPDADDMPVAWRRWVIGNTRAEPTTEWVPDKTPDDVQPFVRGSLTVAHNGTIANDVALCERYGIDPDADGGSKIDTARWAAVAAEVVSRPEHVIDLLSETVGSYGIAVGHESGWLVLATNYKPIWTRRIYGGQALEWTSVAPRGHQTYLDALDEGWQMLPPYSALTITDDGIEWQSLRAPEHTKGRALVVCSGGLDSVVTAFWMQAQGYAVDLLHVLYGARAEERERIAVENVAERGGFGLRYLDLTSTFSAIGHSRLTGSWEGAAAGVEGAEYAIEWVPARNTILLSVAVGMAEAHGYRVLALGNNLEESGAYPDNEQEFIGRFNDMLPFSVADGVRLSIMEPVGHLMKHEIVRLGIEVGAPLHLTWSCYDGGEKHCGDCGPCFMRKRGFEMAGALDPMEYLTDAEAVR</sequence>
<evidence type="ECO:0000313" key="1">
    <source>
        <dbReference type="EMBL" id="WKW87042.1"/>
    </source>
</evidence>
<dbReference type="Proteomes" id="UP001654554">
    <property type="component" value="Segment"/>
</dbReference>
<reference evidence="1" key="1">
    <citation type="submission" date="2023-06" db="EMBL/GenBank/DDBJ databases">
        <authorList>
            <person name="Byrum C.A."/>
            <person name="Fullante V.A."/>
            <person name="Ghosh G."/>
            <person name="Ivey A.L."/>
            <person name="Joby C.P."/>
            <person name="Johnson E."/>
            <person name="Kamil H.A."/>
            <person name="Martinez L."/>
            <person name="Tutelo G.A."/>
            <person name="Wilson D."/>
            <person name="Ziegler A.J."/>
            <person name="Garlena R.A."/>
            <person name="Russell D.A."/>
            <person name="Jacobs-Sera D."/>
            <person name="Hatfull G.F."/>
        </authorList>
    </citation>
    <scope>NUCLEOTIDE SEQUENCE</scope>
</reference>
<protein>
    <submittedName>
        <fullName evidence="1">QueC-like Pre Qo pathway protein</fullName>
    </submittedName>
</protein>
<proteinExistence type="predicted"/>
<evidence type="ECO:0000313" key="2">
    <source>
        <dbReference type="Proteomes" id="UP001654554"/>
    </source>
</evidence>
<gene>
    <name evidence="1" type="primary">5</name>
    <name evidence="1" type="ORF">SEA_NICOLE72_5</name>
</gene>
<dbReference type="EMBL" id="OR159674">
    <property type="protein sequence ID" value="WKW87042.1"/>
    <property type="molecule type" value="Genomic_DNA"/>
</dbReference>
<name>A0ACD4UJP3_9CAUD</name>